<evidence type="ECO:0000259" key="1">
    <source>
        <dbReference type="Pfam" id="PF01370"/>
    </source>
</evidence>
<dbReference type="KEGG" id="rhd:R2APBS1_0783"/>
<dbReference type="PANTHER" id="PTHR48079">
    <property type="entry name" value="PROTEIN YEEZ"/>
    <property type="match status" value="1"/>
</dbReference>
<reference evidence="2 3" key="1">
    <citation type="submission" date="2012-04" db="EMBL/GenBank/DDBJ databases">
        <title>Complete genome of Rhodanobacter sp. 2APBS1.</title>
        <authorList>
            <consortium name="US DOE Joint Genome Institute"/>
            <person name="Huntemann M."/>
            <person name="Wei C.-L."/>
            <person name="Han J."/>
            <person name="Detter J.C."/>
            <person name="Han C."/>
            <person name="Tapia R."/>
            <person name="Munk A.C.C."/>
            <person name="Chen A."/>
            <person name="Krypides N."/>
            <person name="Mavromatis K."/>
            <person name="Markowitz V."/>
            <person name="Szeto E."/>
            <person name="Ivanova N."/>
            <person name="Mikhailova N."/>
            <person name="Ovchinnikova G."/>
            <person name="Pagani I."/>
            <person name="Pati A."/>
            <person name="Goodwin L."/>
            <person name="Peters L."/>
            <person name="Pitluck S."/>
            <person name="Woyke T."/>
            <person name="Prakash O."/>
            <person name="Elkins J."/>
            <person name="Brown S."/>
            <person name="Palumbo A."/>
            <person name="Hemme C."/>
            <person name="Zhou J."/>
            <person name="Watson D."/>
            <person name="Jardine P."/>
            <person name="Kostka J."/>
            <person name="Green S."/>
        </authorList>
    </citation>
    <scope>NUCLEOTIDE SEQUENCE [LARGE SCALE GENOMIC DNA]</scope>
    <source>
        <strain evidence="2 3">2APBS1</strain>
    </source>
</reference>
<accession>M4NEJ8</accession>
<dbReference type="Gene3D" id="3.40.50.720">
    <property type="entry name" value="NAD(P)-binding Rossmann-like Domain"/>
    <property type="match status" value="1"/>
</dbReference>
<evidence type="ECO:0000313" key="2">
    <source>
        <dbReference type="EMBL" id="AGG87948.1"/>
    </source>
</evidence>
<dbReference type="PANTHER" id="PTHR48079:SF6">
    <property type="entry name" value="NAD(P)-BINDING DOMAIN-CONTAINING PROTEIN-RELATED"/>
    <property type="match status" value="1"/>
</dbReference>
<proteinExistence type="predicted"/>
<dbReference type="EMBL" id="CP003470">
    <property type="protein sequence ID" value="AGG87948.1"/>
    <property type="molecule type" value="Genomic_DNA"/>
</dbReference>
<dbReference type="Proteomes" id="UP000011859">
    <property type="component" value="Chromosome"/>
</dbReference>
<organism evidence="2 3">
    <name type="scientific">Rhodanobacter denitrificans</name>
    <dbReference type="NCBI Taxonomy" id="666685"/>
    <lineage>
        <taxon>Bacteria</taxon>
        <taxon>Pseudomonadati</taxon>
        <taxon>Pseudomonadota</taxon>
        <taxon>Gammaproteobacteria</taxon>
        <taxon>Lysobacterales</taxon>
        <taxon>Rhodanobacteraceae</taxon>
        <taxon>Rhodanobacter</taxon>
    </lineage>
</organism>
<evidence type="ECO:0000313" key="3">
    <source>
        <dbReference type="Proteomes" id="UP000011859"/>
    </source>
</evidence>
<dbReference type="InterPro" id="IPR001509">
    <property type="entry name" value="Epimerase_deHydtase"/>
</dbReference>
<dbReference type="GO" id="GO:0005737">
    <property type="term" value="C:cytoplasm"/>
    <property type="evidence" value="ECO:0007669"/>
    <property type="project" value="TreeGrafter"/>
</dbReference>
<dbReference type="GO" id="GO:0004029">
    <property type="term" value="F:aldehyde dehydrogenase (NAD+) activity"/>
    <property type="evidence" value="ECO:0007669"/>
    <property type="project" value="TreeGrafter"/>
</dbReference>
<dbReference type="SUPFAM" id="SSF51735">
    <property type="entry name" value="NAD(P)-binding Rossmann-fold domains"/>
    <property type="match status" value="1"/>
</dbReference>
<sequence length="327" mass="35925" precursor="true">MNTPRKALVLGATGGAGGEIAAALLRRGWQVRALIRDASRPGLPAQIEWHAGDAMHAADVAQAAHGVEVIVHAVNPPGYRNWHKLSLPMLEHTLAAARATGARIVLPGNVYNYGPDALPLLHEDSPQQPLTRKGAIRMAMERRLQQATAEGVRTLILRCGDFFGPRASSNWFAAMVKPGRPVRAVNYPGEHELRHAWAYLPDVGETVARLLERESELAAFECFHFGGHWVDGNAMADAIRRATGQPELPLRAFPWWLVTLAAPFVALFRELREMRYLWQLPLQLDNRKLVALLGAEPHTDLGQAVETTLRGLGCLDGAAARPLRPEH</sequence>
<dbReference type="InterPro" id="IPR051783">
    <property type="entry name" value="NAD(P)-dependent_oxidoreduct"/>
</dbReference>
<dbReference type="eggNOG" id="COG0451">
    <property type="taxonomic scope" value="Bacteria"/>
</dbReference>
<dbReference type="RefSeq" id="WP_015446944.1">
    <property type="nucleotide sequence ID" value="NC_020541.1"/>
</dbReference>
<protein>
    <submittedName>
        <fullName evidence="2">Nucleoside-diphosphate-sugar epimerase</fullName>
    </submittedName>
</protein>
<dbReference type="HOGENOM" id="CLU_049717_0_0_6"/>
<dbReference type="OrthoDB" id="112777at2"/>
<name>M4NEJ8_9GAMM</name>
<keyword evidence="3" id="KW-1185">Reference proteome</keyword>
<gene>
    <name evidence="2" type="ORF">R2APBS1_0783</name>
</gene>
<dbReference type="STRING" id="666685.R2APBS1_0783"/>
<dbReference type="InterPro" id="IPR036291">
    <property type="entry name" value="NAD(P)-bd_dom_sf"/>
</dbReference>
<dbReference type="AlphaFoldDB" id="M4NEJ8"/>
<dbReference type="Pfam" id="PF01370">
    <property type="entry name" value="Epimerase"/>
    <property type="match status" value="1"/>
</dbReference>
<feature type="domain" description="NAD-dependent epimerase/dehydratase" evidence="1">
    <location>
        <begin position="7"/>
        <end position="215"/>
    </location>
</feature>